<evidence type="ECO:0000256" key="3">
    <source>
        <dbReference type="ARBA" id="ARBA00022722"/>
    </source>
</evidence>
<dbReference type="GO" id="GO:0003676">
    <property type="term" value="F:nucleic acid binding"/>
    <property type="evidence" value="ECO:0007669"/>
    <property type="project" value="InterPro"/>
</dbReference>
<dbReference type="NCBIfam" id="TIGR01587">
    <property type="entry name" value="cas3_core"/>
    <property type="match status" value="1"/>
</dbReference>
<keyword evidence="6" id="KW-0378">Hydrolase</keyword>
<evidence type="ECO:0000256" key="5">
    <source>
        <dbReference type="ARBA" id="ARBA00022741"/>
    </source>
</evidence>
<keyword evidence="7 13" id="KW-0347">Helicase</keyword>
<dbReference type="Pfam" id="PF00270">
    <property type="entry name" value="DEAD"/>
    <property type="match status" value="1"/>
</dbReference>
<comment type="similarity">
    <text evidence="2">In the central section; belongs to the CRISPR-associated helicase Cas3 family.</text>
</comment>
<reference evidence="14" key="1">
    <citation type="submission" date="2015-05" db="EMBL/GenBank/DDBJ databases">
        <authorList>
            <consortium name="Pathogen Informatics"/>
        </authorList>
    </citation>
    <scope>NUCLEOTIDE SEQUENCE [LARGE SCALE GENOMIC DNA]</scope>
    <source>
        <strain evidence="14">L1-83</strain>
    </source>
</reference>
<evidence type="ECO:0000256" key="7">
    <source>
        <dbReference type="ARBA" id="ARBA00022806"/>
    </source>
</evidence>
<name>A0A0M6X0Q0_9FIRM</name>
<dbReference type="InterPro" id="IPR006483">
    <property type="entry name" value="CRISPR-assoc_Cas3_HD"/>
</dbReference>
<evidence type="ECO:0000256" key="1">
    <source>
        <dbReference type="ARBA" id="ARBA00006847"/>
    </source>
</evidence>
<dbReference type="GO" id="GO:0046872">
    <property type="term" value="F:metal ion binding"/>
    <property type="evidence" value="ECO:0007669"/>
    <property type="project" value="UniProtKB-KW"/>
</dbReference>
<dbReference type="InterPro" id="IPR001650">
    <property type="entry name" value="Helicase_C-like"/>
</dbReference>
<dbReference type="CDD" id="cd09641">
    <property type="entry name" value="Cas3''_I"/>
    <property type="match status" value="1"/>
</dbReference>
<dbReference type="PROSITE" id="PS51192">
    <property type="entry name" value="HELICASE_ATP_BIND_1"/>
    <property type="match status" value="1"/>
</dbReference>
<dbReference type="OrthoDB" id="9810236at2"/>
<proteinExistence type="inferred from homology"/>
<dbReference type="GO" id="GO:0005524">
    <property type="term" value="F:ATP binding"/>
    <property type="evidence" value="ECO:0007669"/>
    <property type="project" value="UniProtKB-KW"/>
</dbReference>
<dbReference type="RefSeq" id="WP_055040321.1">
    <property type="nucleotide sequence ID" value="NZ_CVRS01000105.1"/>
</dbReference>
<dbReference type="GO" id="GO:0051607">
    <property type="term" value="P:defense response to virus"/>
    <property type="evidence" value="ECO:0007669"/>
    <property type="project" value="UniProtKB-KW"/>
</dbReference>
<keyword evidence="8" id="KW-0067">ATP-binding</keyword>
<evidence type="ECO:0000259" key="11">
    <source>
        <dbReference type="PROSITE" id="PS51192"/>
    </source>
</evidence>
<evidence type="ECO:0000259" key="12">
    <source>
        <dbReference type="PROSITE" id="PS51643"/>
    </source>
</evidence>
<dbReference type="Proteomes" id="UP000049828">
    <property type="component" value="Unassembled WGS sequence"/>
</dbReference>
<dbReference type="InterPro" id="IPR054712">
    <property type="entry name" value="Cas3-like_dom"/>
</dbReference>
<dbReference type="InterPro" id="IPR011545">
    <property type="entry name" value="DEAD/DEAH_box_helicase_dom"/>
</dbReference>
<dbReference type="EMBL" id="CVRS01000105">
    <property type="protein sequence ID" value="CRL42517.1"/>
    <property type="molecule type" value="Genomic_DNA"/>
</dbReference>
<gene>
    <name evidence="13" type="ORF">RIL183_06981</name>
</gene>
<dbReference type="InterPro" id="IPR027417">
    <property type="entry name" value="P-loop_NTPase"/>
</dbReference>
<protein>
    <submittedName>
        <fullName evidence="13">Putative helicase</fullName>
    </submittedName>
</protein>
<keyword evidence="5" id="KW-0547">Nucleotide-binding</keyword>
<keyword evidence="3" id="KW-0540">Nuclease</keyword>
<evidence type="ECO:0000313" key="13">
    <source>
        <dbReference type="EMBL" id="CRL42517.1"/>
    </source>
</evidence>
<keyword evidence="4" id="KW-0479">Metal-binding</keyword>
<dbReference type="SMART" id="SM00487">
    <property type="entry name" value="DEXDc"/>
    <property type="match status" value="1"/>
</dbReference>
<dbReference type="Gene3D" id="3.40.50.300">
    <property type="entry name" value="P-loop containing nucleotide triphosphate hydrolases"/>
    <property type="match status" value="2"/>
</dbReference>
<feature type="domain" description="Helicase ATP-binding" evidence="11">
    <location>
        <begin position="272"/>
        <end position="453"/>
    </location>
</feature>
<dbReference type="GO" id="GO:0004386">
    <property type="term" value="F:helicase activity"/>
    <property type="evidence" value="ECO:0007669"/>
    <property type="project" value="UniProtKB-KW"/>
</dbReference>
<evidence type="ECO:0000256" key="8">
    <source>
        <dbReference type="ARBA" id="ARBA00022840"/>
    </source>
</evidence>
<sequence>MYLAHKENEKKQELTVHLLEAGQYAQSEGEKIGIGTLATLCLQLHDAGKFSTEFQAYIKQEDDLPKRGAVNHSSAGAELLMQEFKNSPYHSVQDMRLLIELISYTITAHHGIYDCIDEDGEDKFEVRLNVVEKEKLDEIARLWFEEMHFTKDMLCSQMRKAYGEFITAFLKPLKQICQNGQTEGTERFFYMSCMERLLLSLQIDSDWTDTARAMGDSMLDDNMETANVYQKALKNYQQYMDKLEKEAQENLRTEKQKQIFELRKKIREECMNFSETSYGIYRLSLPTGAGKTLASLGYALKVAAKRKTSEVSHIFYISPYISITEQSTEVIKKAVGNEEWVMEHHSNVSNSDEQEKQIDTAWKEPIICTTMIQFLYTLFSQKNKSIRRFHQLKNSVIIVDEAQALPVQTIHTFNLMMNFLCYVCHATIILCTATQPQLASGNIKRKILYTAPKDMVTGVCDIFQRFQRTNISFEINEPDTFESLGERIIHDFQKEWTILLILNKKETVGTFFDYIKAELKDVKIFYLTTNLCPEHRSDQLESIKNYLKNSTEKVLIISTNLIEAGVDLSVNHVYRSLAGLDNIAQAAGRCNRNGEMEQGRVTVIQLVGDEFEVIRTAQKKTEEVCEKYNQSNSTESIIFPEWMDWYYEIYYKEVSNKMDYDIGKGETIYKLLSSGFPGERKHFIRQAFETAGENYRPIQEEGKTVIVPYKEGMDILEKLETAQNMSDKKRLLRKIQRYTVSVYENKLKECLQNGVIEESRFLPDVYVAKNYDMEKGLLNELVLQYY</sequence>
<dbReference type="Pfam" id="PF22590">
    <property type="entry name" value="Cas3-like_C_2"/>
    <property type="match status" value="1"/>
</dbReference>
<dbReference type="NCBIfam" id="TIGR01596">
    <property type="entry name" value="cas3_HD"/>
    <property type="match status" value="1"/>
</dbReference>
<evidence type="ECO:0000256" key="6">
    <source>
        <dbReference type="ARBA" id="ARBA00022801"/>
    </source>
</evidence>
<dbReference type="PROSITE" id="PS51643">
    <property type="entry name" value="HD_CAS3"/>
    <property type="match status" value="1"/>
</dbReference>
<keyword evidence="10" id="KW-0175">Coiled coil</keyword>
<dbReference type="CDD" id="cd17930">
    <property type="entry name" value="DEXHc_cas3"/>
    <property type="match status" value="1"/>
</dbReference>
<dbReference type="GO" id="GO:0016787">
    <property type="term" value="F:hydrolase activity"/>
    <property type="evidence" value="ECO:0007669"/>
    <property type="project" value="UniProtKB-KW"/>
</dbReference>
<feature type="domain" description="HD Cas3-type" evidence="12">
    <location>
        <begin position="7"/>
        <end position="208"/>
    </location>
</feature>
<accession>A0A0M6X0Q0</accession>
<evidence type="ECO:0000256" key="9">
    <source>
        <dbReference type="ARBA" id="ARBA00023118"/>
    </source>
</evidence>
<evidence type="ECO:0000256" key="4">
    <source>
        <dbReference type="ARBA" id="ARBA00022723"/>
    </source>
</evidence>
<dbReference type="Pfam" id="PF18019">
    <property type="entry name" value="Cas3_HD"/>
    <property type="match status" value="1"/>
</dbReference>
<keyword evidence="9" id="KW-0051">Antiviral defense</keyword>
<dbReference type="SUPFAM" id="SSF52540">
    <property type="entry name" value="P-loop containing nucleoside triphosphate hydrolases"/>
    <property type="match status" value="1"/>
</dbReference>
<dbReference type="AlphaFoldDB" id="A0A0M6X0Q0"/>
<evidence type="ECO:0000256" key="2">
    <source>
        <dbReference type="ARBA" id="ARBA00009046"/>
    </source>
</evidence>
<dbReference type="GO" id="GO:0004518">
    <property type="term" value="F:nuclease activity"/>
    <property type="evidence" value="ECO:0007669"/>
    <property type="project" value="UniProtKB-KW"/>
</dbReference>
<dbReference type="InterPro" id="IPR014001">
    <property type="entry name" value="Helicase_ATP-bd"/>
</dbReference>
<organism evidence="13 14">
    <name type="scientific">Roseburia inulinivorans</name>
    <dbReference type="NCBI Taxonomy" id="360807"/>
    <lineage>
        <taxon>Bacteria</taxon>
        <taxon>Bacillati</taxon>
        <taxon>Bacillota</taxon>
        <taxon>Clostridia</taxon>
        <taxon>Lachnospirales</taxon>
        <taxon>Lachnospiraceae</taxon>
        <taxon>Roseburia</taxon>
    </lineage>
</organism>
<feature type="coiled-coil region" evidence="10">
    <location>
        <begin position="226"/>
        <end position="265"/>
    </location>
</feature>
<comment type="similarity">
    <text evidence="1">In the N-terminal section; belongs to the CRISPR-associated nuclease Cas3-HD family.</text>
</comment>
<evidence type="ECO:0000313" key="14">
    <source>
        <dbReference type="Proteomes" id="UP000049828"/>
    </source>
</evidence>
<dbReference type="InterPro" id="IPR006474">
    <property type="entry name" value="Helicase_Cas3_CRISPR-ass_core"/>
</dbReference>
<dbReference type="SMART" id="SM00490">
    <property type="entry name" value="HELICc"/>
    <property type="match status" value="1"/>
</dbReference>
<keyword evidence="14" id="KW-1185">Reference proteome</keyword>
<dbReference type="Gene3D" id="1.10.3210.30">
    <property type="match status" value="1"/>
</dbReference>
<dbReference type="InterPro" id="IPR038257">
    <property type="entry name" value="CRISPR-assoc_Cas3_HD_sf"/>
</dbReference>
<evidence type="ECO:0000256" key="10">
    <source>
        <dbReference type="SAM" id="Coils"/>
    </source>
</evidence>